<accession>A0A418YFR3</accession>
<dbReference type="Proteomes" id="UP000283255">
    <property type="component" value="Unassembled WGS sequence"/>
</dbReference>
<dbReference type="RefSeq" id="WP_119910191.1">
    <property type="nucleotide sequence ID" value="NZ_QZCH01000008.1"/>
</dbReference>
<sequence length="103" mass="11721">MKNLYLVLAILGGIIPYLFFFQFFQIEGLNIPFFIASLFENGAAAGFSADLLISSFVFWFFMFNDSKKPTNPKPYLFIIINLTIGLSCALPAYLYAKERVKNN</sequence>
<evidence type="ECO:0000313" key="3">
    <source>
        <dbReference type="Proteomes" id="UP000283255"/>
    </source>
</evidence>
<keyword evidence="1" id="KW-0472">Membrane</keyword>
<evidence type="ECO:0000256" key="1">
    <source>
        <dbReference type="SAM" id="Phobius"/>
    </source>
</evidence>
<gene>
    <name evidence="2" type="ORF">D1Z90_07765</name>
</gene>
<dbReference type="AlphaFoldDB" id="A0A418YFR3"/>
<proteinExistence type="predicted"/>
<keyword evidence="1" id="KW-0812">Transmembrane</keyword>
<name>A0A418YFR3_9GAMM</name>
<dbReference type="Pfam" id="PF11196">
    <property type="entry name" value="DUF2834"/>
    <property type="match status" value="1"/>
</dbReference>
<organism evidence="2 3">
    <name type="scientific">Motilimonas pumila</name>
    <dbReference type="NCBI Taxonomy" id="2303987"/>
    <lineage>
        <taxon>Bacteria</taxon>
        <taxon>Pseudomonadati</taxon>
        <taxon>Pseudomonadota</taxon>
        <taxon>Gammaproteobacteria</taxon>
        <taxon>Alteromonadales</taxon>
        <taxon>Alteromonadales genera incertae sedis</taxon>
        <taxon>Motilimonas</taxon>
    </lineage>
</organism>
<feature type="transmembrane region" description="Helical" evidence="1">
    <location>
        <begin position="75"/>
        <end position="96"/>
    </location>
</feature>
<evidence type="ECO:0000313" key="2">
    <source>
        <dbReference type="EMBL" id="RJG48381.1"/>
    </source>
</evidence>
<keyword evidence="1" id="KW-1133">Transmembrane helix</keyword>
<feature type="transmembrane region" description="Helical" evidence="1">
    <location>
        <begin position="5"/>
        <end position="24"/>
    </location>
</feature>
<protein>
    <submittedName>
        <fullName evidence="2">DUF2834 domain-containing protein</fullName>
    </submittedName>
</protein>
<dbReference type="OrthoDB" id="2619901at2"/>
<dbReference type="InterPro" id="IPR021362">
    <property type="entry name" value="DUF2834"/>
</dbReference>
<reference evidence="2 3" key="1">
    <citation type="submission" date="2018-09" db="EMBL/GenBank/DDBJ databases">
        <authorList>
            <person name="Wang F."/>
        </authorList>
    </citation>
    <scope>NUCLEOTIDE SEQUENCE [LARGE SCALE GENOMIC DNA]</scope>
    <source>
        <strain evidence="2 3">PLHSC7-2</strain>
    </source>
</reference>
<keyword evidence="3" id="KW-1185">Reference proteome</keyword>
<comment type="caution">
    <text evidence="2">The sequence shown here is derived from an EMBL/GenBank/DDBJ whole genome shotgun (WGS) entry which is preliminary data.</text>
</comment>
<reference evidence="2 3" key="2">
    <citation type="submission" date="2019-01" db="EMBL/GenBank/DDBJ databases">
        <title>Motilimonas pumilus sp. nov., isolated from the gut of sea cucumber (Apostichopus japonicus).</title>
        <authorList>
            <person name="Wang F.-Q."/>
            <person name="Ren L.-H."/>
            <person name="Lin Y.-W."/>
            <person name="Sun G.-H."/>
            <person name="Du Z.-J."/>
            <person name="Zhao J.-X."/>
            <person name="Liu X.-J."/>
            <person name="Liu L.-J."/>
        </authorList>
    </citation>
    <scope>NUCLEOTIDE SEQUENCE [LARGE SCALE GENOMIC DNA]</scope>
    <source>
        <strain evidence="2 3">PLHSC7-2</strain>
    </source>
</reference>
<feature type="transmembrane region" description="Helical" evidence="1">
    <location>
        <begin position="44"/>
        <end position="63"/>
    </location>
</feature>
<dbReference type="EMBL" id="QZCH01000008">
    <property type="protein sequence ID" value="RJG48381.1"/>
    <property type="molecule type" value="Genomic_DNA"/>
</dbReference>